<dbReference type="OrthoDB" id="1445995at2"/>
<dbReference type="RefSeq" id="WP_121916541.1">
    <property type="nucleotide sequence ID" value="NZ_REFV01000003.1"/>
</dbReference>
<comment type="caution">
    <text evidence="2">The sequence shown here is derived from an EMBL/GenBank/DDBJ whole genome shotgun (WGS) entry which is preliminary data.</text>
</comment>
<protein>
    <recommendedName>
        <fullName evidence="4">DUF4476 domain-containing protein</fullName>
    </recommendedName>
</protein>
<dbReference type="AlphaFoldDB" id="A0A3M0GEI7"/>
<feature type="signal peptide" evidence="1">
    <location>
        <begin position="1"/>
        <end position="21"/>
    </location>
</feature>
<dbReference type="EMBL" id="REFV01000003">
    <property type="protein sequence ID" value="RMB62907.1"/>
    <property type="molecule type" value="Genomic_DNA"/>
</dbReference>
<evidence type="ECO:0008006" key="4">
    <source>
        <dbReference type="Google" id="ProtNLM"/>
    </source>
</evidence>
<dbReference type="Proteomes" id="UP000281985">
    <property type="component" value="Unassembled WGS sequence"/>
</dbReference>
<keyword evidence="1" id="KW-0732">Signal</keyword>
<feature type="chain" id="PRO_5018177687" description="DUF4476 domain-containing protein" evidence="1">
    <location>
        <begin position="22"/>
        <end position="140"/>
    </location>
</feature>
<gene>
    <name evidence="2" type="ORF">EAX61_04855</name>
</gene>
<reference evidence="2 3" key="1">
    <citation type="submission" date="2018-10" db="EMBL/GenBank/DDBJ databases">
        <title>Dokdonia luteus sp. nov., isolated from sea water.</title>
        <authorList>
            <person name="Zhou L.Y."/>
            <person name="Du Z.J."/>
        </authorList>
    </citation>
    <scope>NUCLEOTIDE SEQUENCE [LARGE SCALE GENOMIC DNA]</scope>
    <source>
        <strain evidence="2 3">SH27</strain>
    </source>
</reference>
<name>A0A3M0GEI7_9FLAO</name>
<sequence length="140" mass="16129">MKTLYITFVTLVLTTSLLSQNYLVSNTTRSYKTQPSTSISSFVVEVIDDTTFDYREFLSQSSDSQSRFRIGSERVSKRELTKIFRKGSRKSENVGQFKNYLSENYPRLSSQLSTMEIGLLFEQFSKGTVTRYLNELPSIL</sequence>
<evidence type="ECO:0000313" key="2">
    <source>
        <dbReference type="EMBL" id="RMB62907.1"/>
    </source>
</evidence>
<accession>A0A3M0GEI7</accession>
<evidence type="ECO:0000313" key="3">
    <source>
        <dbReference type="Proteomes" id="UP000281985"/>
    </source>
</evidence>
<proteinExistence type="predicted"/>
<keyword evidence="3" id="KW-1185">Reference proteome</keyword>
<organism evidence="2 3">
    <name type="scientific">Dokdonia sinensis</name>
    <dbReference type="NCBI Taxonomy" id="2479847"/>
    <lineage>
        <taxon>Bacteria</taxon>
        <taxon>Pseudomonadati</taxon>
        <taxon>Bacteroidota</taxon>
        <taxon>Flavobacteriia</taxon>
        <taxon>Flavobacteriales</taxon>
        <taxon>Flavobacteriaceae</taxon>
        <taxon>Dokdonia</taxon>
    </lineage>
</organism>
<evidence type="ECO:0000256" key="1">
    <source>
        <dbReference type="SAM" id="SignalP"/>
    </source>
</evidence>